<dbReference type="AlphaFoldDB" id="A0A835CUJ2"/>
<evidence type="ECO:0000256" key="5">
    <source>
        <dbReference type="SAM" id="MobiDB-lite"/>
    </source>
</evidence>
<sequence length="164" mass="18378">MDILEQHLDQQDVSSVNPKVEVGTALVLEETDMVECEAYDPLAGDNQAGDDGIRYPETVSYRVVQVNSNSVTNDIDLPVTHQSGNSVQVLTAPGQYFIVSNPNEIFTTTPSSRSLAPRATTLQIDSPRSMTPSVKKRDDRRRATHNEVERRRRDKINNWIAKLK</sequence>
<dbReference type="GO" id="GO:0000981">
    <property type="term" value="F:DNA-binding transcription factor activity, RNA polymerase II-specific"/>
    <property type="evidence" value="ECO:0007669"/>
    <property type="project" value="TreeGrafter"/>
</dbReference>
<keyword evidence="4" id="KW-0539">Nucleus</keyword>
<comment type="caution">
    <text evidence="7">The sequence shown here is derived from an EMBL/GenBank/DDBJ whole genome shotgun (WGS) entry which is preliminary data.</text>
</comment>
<evidence type="ECO:0000256" key="2">
    <source>
        <dbReference type="ARBA" id="ARBA00023015"/>
    </source>
</evidence>
<dbReference type="InterPro" id="IPR051732">
    <property type="entry name" value="USF"/>
</dbReference>
<organism evidence="7 8">
    <name type="scientific">Aphidius gifuensis</name>
    <name type="common">Parasitoid wasp</name>
    <dbReference type="NCBI Taxonomy" id="684658"/>
    <lineage>
        <taxon>Eukaryota</taxon>
        <taxon>Metazoa</taxon>
        <taxon>Ecdysozoa</taxon>
        <taxon>Arthropoda</taxon>
        <taxon>Hexapoda</taxon>
        <taxon>Insecta</taxon>
        <taxon>Pterygota</taxon>
        <taxon>Neoptera</taxon>
        <taxon>Endopterygota</taxon>
        <taxon>Hymenoptera</taxon>
        <taxon>Apocrita</taxon>
        <taxon>Ichneumonoidea</taxon>
        <taxon>Braconidae</taxon>
        <taxon>Aphidiinae</taxon>
        <taxon>Aphidius</taxon>
    </lineage>
</organism>
<gene>
    <name evidence="7" type="ORF">HCN44_002129</name>
</gene>
<dbReference type="GO" id="GO:0005634">
    <property type="term" value="C:nucleus"/>
    <property type="evidence" value="ECO:0007669"/>
    <property type="project" value="UniProtKB-SubCell"/>
</dbReference>
<evidence type="ECO:0000313" key="7">
    <source>
        <dbReference type="EMBL" id="KAF7996497.1"/>
    </source>
</evidence>
<proteinExistence type="predicted"/>
<dbReference type="PANTHER" id="PTHR46117:SF3">
    <property type="entry name" value="FI24210P1"/>
    <property type="match status" value="1"/>
</dbReference>
<dbReference type="Proteomes" id="UP000639338">
    <property type="component" value="Unassembled WGS sequence"/>
</dbReference>
<comment type="subcellular location">
    <subcellularLocation>
        <location evidence="1">Nucleus</location>
    </subcellularLocation>
</comment>
<keyword evidence="3" id="KW-0804">Transcription</keyword>
<reference evidence="7 8" key="1">
    <citation type="submission" date="2020-08" db="EMBL/GenBank/DDBJ databases">
        <title>Aphidius gifuensis genome sequencing and assembly.</title>
        <authorList>
            <person name="Du Z."/>
        </authorList>
    </citation>
    <scope>NUCLEOTIDE SEQUENCE [LARGE SCALE GENOMIC DNA]</scope>
    <source>
        <strain evidence="7">YNYX2018</strain>
        <tissue evidence="7">Adults</tissue>
    </source>
</reference>
<keyword evidence="2" id="KW-0805">Transcription regulation</keyword>
<feature type="compositionally biased region" description="Basic and acidic residues" evidence="5">
    <location>
        <begin position="135"/>
        <end position="150"/>
    </location>
</feature>
<dbReference type="PROSITE" id="PS50888">
    <property type="entry name" value="BHLH"/>
    <property type="match status" value="1"/>
</dbReference>
<dbReference type="GO" id="GO:0046983">
    <property type="term" value="F:protein dimerization activity"/>
    <property type="evidence" value="ECO:0007669"/>
    <property type="project" value="InterPro"/>
</dbReference>
<evidence type="ECO:0000259" key="6">
    <source>
        <dbReference type="PROSITE" id="PS50888"/>
    </source>
</evidence>
<name>A0A835CUJ2_APHGI</name>
<dbReference type="PANTHER" id="PTHR46117">
    <property type="entry name" value="FI24210P1"/>
    <property type="match status" value="1"/>
</dbReference>
<dbReference type="InterPro" id="IPR011598">
    <property type="entry name" value="bHLH_dom"/>
</dbReference>
<evidence type="ECO:0000256" key="3">
    <source>
        <dbReference type="ARBA" id="ARBA00023163"/>
    </source>
</evidence>
<evidence type="ECO:0000256" key="4">
    <source>
        <dbReference type="ARBA" id="ARBA00023242"/>
    </source>
</evidence>
<dbReference type="OrthoDB" id="690068at2759"/>
<accession>A0A835CUJ2</accession>
<evidence type="ECO:0000256" key="1">
    <source>
        <dbReference type="ARBA" id="ARBA00004123"/>
    </source>
</evidence>
<dbReference type="Gene3D" id="4.10.280.10">
    <property type="entry name" value="Helix-loop-helix DNA-binding domain"/>
    <property type="match status" value="1"/>
</dbReference>
<dbReference type="Pfam" id="PF00010">
    <property type="entry name" value="HLH"/>
    <property type="match status" value="1"/>
</dbReference>
<dbReference type="EMBL" id="JACMRX010000001">
    <property type="protein sequence ID" value="KAF7996497.1"/>
    <property type="molecule type" value="Genomic_DNA"/>
</dbReference>
<feature type="region of interest" description="Disordered" evidence="5">
    <location>
        <begin position="126"/>
        <end position="150"/>
    </location>
</feature>
<dbReference type="GO" id="GO:0000978">
    <property type="term" value="F:RNA polymerase II cis-regulatory region sequence-specific DNA binding"/>
    <property type="evidence" value="ECO:0007669"/>
    <property type="project" value="TreeGrafter"/>
</dbReference>
<dbReference type="SUPFAM" id="SSF47459">
    <property type="entry name" value="HLH, helix-loop-helix DNA-binding domain"/>
    <property type="match status" value="1"/>
</dbReference>
<evidence type="ECO:0000313" key="8">
    <source>
        <dbReference type="Proteomes" id="UP000639338"/>
    </source>
</evidence>
<protein>
    <recommendedName>
        <fullName evidence="6">BHLH domain-containing protein</fullName>
    </recommendedName>
</protein>
<keyword evidence="8" id="KW-1185">Reference proteome</keyword>
<feature type="domain" description="BHLH" evidence="6">
    <location>
        <begin position="140"/>
        <end position="164"/>
    </location>
</feature>
<dbReference type="InterPro" id="IPR036638">
    <property type="entry name" value="HLH_DNA-bd_sf"/>
</dbReference>